<dbReference type="Proteomes" id="UP001457282">
    <property type="component" value="Unassembled WGS sequence"/>
</dbReference>
<sequence length="86" mass="9204">MLTTALTRSIGPKLAKVPSDDRTPVVPDNEDLVLIGGDGVQQHDEISDHVEARVGRGQGSRARPRRGSVPRSSSTGARVRMMKTTA</sequence>
<name>A0AAW1YA12_RUBAR</name>
<gene>
    <name evidence="2" type="ORF">M0R45_011070</name>
</gene>
<protein>
    <submittedName>
        <fullName evidence="2">Uncharacterized protein</fullName>
    </submittedName>
</protein>
<organism evidence="2 3">
    <name type="scientific">Rubus argutus</name>
    <name type="common">Southern blackberry</name>
    <dbReference type="NCBI Taxonomy" id="59490"/>
    <lineage>
        <taxon>Eukaryota</taxon>
        <taxon>Viridiplantae</taxon>
        <taxon>Streptophyta</taxon>
        <taxon>Embryophyta</taxon>
        <taxon>Tracheophyta</taxon>
        <taxon>Spermatophyta</taxon>
        <taxon>Magnoliopsida</taxon>
        <taxon>eudicotyledons</taxon>
        <taxon>Gunneridae</taxon>
        <taxon>Pentapetalae</taxon>
        <taxon>rosids</taxon>
        <taxon>fabids</taxon>
        <taxon>Rosales</taxon>
        <taxon>Rosaceae</taxon>
        <taxon>Rosoideae</taxon>
        <taxon>Rosoideae incertae sedis</taxon>
        <taxon>Rubus</taxon>
    </lineage>
</organism>
<keyword evidence="3" id="KW-1185">Reference proteome</keyword>
<reference evidence="2 3" key="1">
    <citation type="journal article" date="2023" name="G3 (Bethesda)">
        <title>A chromosome-length genome assembly and annotation of blackberry (Rubus argutus, cv. 'Hillquist').</title>
        <authorList>
            <person name="Bruna T."/>
            <person name="Aryal R."/>
            <person name="Dudchenko O."/>
            <person name="Sargent D.J."/>
            <person name="Mead D."/>
            <person name="Buti M."/>
            <person name="Cavallini A."/>
            <person name="Hytonen T."/>
            <person name="Andres J."/>
            <person name="Pham M."/>
            <person name="Weisz D."/>
            <person name="Mascagni F."/>
            <person name="Usai G."/>
            <person name="Natali L."/>
            <person name="Bassil N."/>
            <person name="Fernandez G.E."/>
            <person name="Lomsadze A."/>
            <person name="Armour M."/>
            <person name="Olukolu B."/>
            <person name="Poorten T."/>
            <person name="Britton C."/>
            <person name="Davik J."/>
            <person name="Ashrafi H."/>
            <person name="Aiden E.L."/>
            <person name="Borodovsky M."/>
            <person name="Worthington M."/>
        </authorList>
    </citation>
    <scope>NUCLEOTIDE SEQUENCE [LARGE SCALE GENOMIC DNA]</scope>
    <source>
        <strain evidence="2">PI 553951</strain>
    </source>
</reference>
<evidence type="ECO:0000313" key="2">
    <source>
        <dbReference type="EMBL" id="KAK9945562.1"/>
    </source>
</evidence>
<accession>A0AAW1YA12</accession>
<dbReference type="EMBL" id="JBEDUW010000002">
    <property type="protein sequence ID" value="KAK9945562.1"/>
    <property type="molecule type" value="Genomic_DNA"/>
</dbReference>
<feature type="region of interest" description="Disordered" evidence="1">
    <location>
        <begin position="53"/>
        <end position="86"/>
    </location>
</feature>
<evidence type="ECO:0000256" key="1">
    <source>
        <dbReference type="SAM" id="MobiDB-lite"/>
    </source>
</evidence>
<comment type="caution">
    <text evidence="2">The sequence shown here is derived from an EMBL/GenBank/DDBJ whole genome shotgun (WGS) entry which is preliminary data.</text>
</comment>
<proteinExistence type="predicted"/>
<dbReference type="AlphaFoldDB" id="A0AAW1YA12"/>
<evidence type="ECO:0000313" key="3">
    <source>
        <dbReference type="Proteomes" id="UP001457282"/>
    </source>
</evidence>
<feature type="region of interest" description="Disordered" evidence="1">
    <location>
        <begin position="1"/>
        <end position="26"/>
    </location>
</feature>